<keyword evidence="15" id="KW-1185">Reference proteome</keyword>
<gene>
    <name evidence="12 14" type="primary">mltG</name>
    <name evidence="14" type="ORF">G3KMM_00155</name>
</gene>
<evidence type="ECO:0000256" key="9">
    <source>
        <dbReference type="ARBA" id="ARBA00023239"/>
    </source>
</evidence>
<dbReference type="NCBIfam" id="TIGR00250">
    <property type="entry name" value="RNAse_H_YqgF"/>
    <property type="match status" value="1"/>
</dbReference>
<comment type="subcellular location">
    <subcellularLocation>
        <location evidence="12">Cell membrane</location>
        <topology evidence="12">Single-pass membrane protein</topology>
    </subcellularLocation>
    <subcellularLocation>
        <location evidence="11">Cytoplasm</location>
    </subcellularLocation>
</comment>
<organism evidence="14 15">
    <name type="scientific">Candidatus Nanosyncoccus nanoralicus</name>
    <dbReference type="NCBI Taxonomy" id="2171996"/>
    <lineage>
        <taxon>Bacteria</taxon>
        <taxon>Candidatus Saccharimonadota</taxon>
        <taxon>Candidatus Nanosyncoccalia</taxon>
        <taxon>Candidatus Nanosyncoccales</taxon>
        <taxon>Candidatus Nanosyncoccaceae</taxon>
        <taxon>Candidatus Nanosyncoccus</taxon>
    </lineage>
</organism>
<evidence type="ECO:0000259" key="13">
    <source>
        <dbReference type="SMART" id="SM00732"/>
    </source>
</evidence>
<accession>A0ABY0FMR5</accession>
<dbReference type="HAMAP" id="MF_00651">
    <property type="entry name" value="Nuclease_YqgF"/>
    <property type="match status" value="1"/>
</dbReference>
<dbReference type="CDD" id="cd16964">
    <property type="entry name" value="YqgF"/>
    <property type="match status" value="1"/>
</dbReference>
<evidence type="ECO:0000256" key="11">
    <source>
        <dbReference type="HAMAP-Rule" id="MF_00651"/>
    </source>
</evidence>
<dbReference type="HAMAP" id="MF_02065">
    <property type="entry name" value="MltG"/>
    <property type="match status" value="1"/>
</dbReference>
<comment type="function">
    <text evidence="11">Could be a nuclease involved in processing of the 5'-end of pre-16S rRNA.</text>
</comment>
<keyword evidence="8 12" id="KW-0472">Membrane</keyword>
<dbReference type="PANTHER" id="PTHR30518:SF2">
    <property type="entry name" value="ENDOLYTIC MUREIN TRANSGLYCOSYLASE"/>
    <property type="match status" value="1"/>
</dbReference>
<dbReference type="InterPro" id="IPR006641">
    <property type="entry name" value="YqgF/RNaseH-like_dom"/>
</dbReference>
<evidence type="ECO:0000313" key="15">
    <source>
        <dbReference type="Proteomes" id="UP001191004"/>
    </source>
</evidence>
<keyword evidence="9 12" id="KW-0456">Lyase</keyword>
<evidence type="ECO:0000256" key="1">
    <source>
        <dbReference type="ARBA" id="ARBA00022475"/>
    </source>
</evidence>
<dbReference type="NCBIfam" id="TIGR00247">
    <property type="entry name" value="endolytic transglycosylase MltG"/>
    <property type="match status" value="1"/>
</dbReference>
<keyword evidence="5 11" id="KW-0540">Nuclease</keyword>
<name>A0ABY0FMR5_9BACT</name>
<keyword evidence="2 11" id="KW-0963">Cytoplasm</keyword>
<dbReference type="InterPro" id="IPR003770">
    <property type="entry name" value="MLTG-like"/>
</dbReference>
<dbReference type="Pfam" id="PF02618">
    <property type="entry name" value="YceG"/>
    <property type="match status" value="1"/>
</dbReference>
<dbReference type="InterPro" id="IPR005227">
    <property type="entry name" value="YqgF"/>
</dbReference>
<keyword evidence="10 12" id="KW-0961">Cell wall biogenesis/degradation</keyword>
<evidence type="ECO:0000256" key="2">
    <source>
        <dbReference type="ARBA" id="ARBA00022490"/>
    </source>
</evidence>
<proteinExistence type="inferred from homology"/>
<dbReference type="EC" id="4.2.2.29" evidence="12"/>
<evidence type="ECO:0000256" key="5">
    <source>
        <dbReference type="ARBA" id="ARBA00022722"/>
    </source>
</evidence>
<protein>
    <recommendedName>
        <fullName evidence="11 12">Multifunctional fusion protein</fullName>
    </recommendedName>
    <domain>
        <recommendedName>
            <fullName evidence="12">Endolytic murein transglycosylase</fullName>
            <ecNumber evidence="12">4.2.2.29</ecNumber>
        </recommendedName>
        <alternativeName>
            <fullName evidence="12">Peptidoglycan lytic transglycosylase</fullName>
        </alternativeName>
        <alternativeName>
            <fullName evidence="12">Peptidoglycan polymerization terminase</fullName>
        </alternativeName>
    </domain>
    <domain>
        <recommendedName>
            <fullName evidence="11">Putative pre-16S rRNA nuclease</fullName>
            <ecNumber evidence="11">3.1.-.-</ecNumber>
        </recommendedName>
    </domain>
</protein>
<dbReference type="Gene3D" id="3.30.1490.480">
    <property type="entry name" value="Endolytic murein transglycosylase"/>
    <property type="match status" value="1"/>
</dbReference>
<evidence type="ECO:0000256" key="12">
    <source>
        <dbReference type="HAMAP-Rule" id="MF_02065"/>
    </source>
</evidence>
<evidence type="ECO:0000256" key="6">
    <source>
        <dbReference type="ARBA" id="ARBA00022801"/>
    </source>
</evidence>
<reference evidence="14 15" key="1">
    <citation type="journal article" date="2018" name="bioRxiv">
        <title>Evidence of independent acquisition and adaption of ultra-small bacteria to human hosts across the highly diverse yet reduced genomes of the phylum Saccharibacteria.</title>
        <authorList>
            <person name="McLean J.S."/>
            <person name="Bor B."/>
            <person name="To T.T."/>
            <person name="Liu Q."/>
            <person name="Kearns K.A."/>
            <person name="Solden L.M."/>
            <person name="Wrighton K.C."/>
            <person name="He X."/>
            <person name="Shi W."/>
        </authorList>
    </citation>
    <scope>NUCLEOTIDE SEQUENCE [LARGE SCALE GENOMIC DNA]</scope>
    <source>
        <strain evidence="14 15">TM7_KMM_G3_1_HOT_351</strain>
    </source>
</reference>
<dbReference type="PANTHER" id="PTHR30518">
    <property type="entry name" value="ENDOLYTIC MUREIN TRANSGLYCOSYLASE"/>
    <property type="match status" value="1"/>
</dbReference>
<keyword evidence="7 12" id="KW-1133">Transmembrane helix</keyword>
<dbReference type="GO" id="GO:0016829">
    <property type="term" value="F:lyase activity"/>
    <property type="evidence" value="ECO:0007669"/>
    <property type="project" value="UniProtKB-KW"/>
</dbReference>
<comment type="caution">
    <text evidence="14">The sequence shown here is derived from an EMBL/GenBank/DDBJ whole genome shotgun (WGS) entry which is preliminary data.</text>
</comment>
<comment type="function">
    <text evidence="12">Functions as a peptidoglycan terminase that cleaves nascent peptidoglycan strands endolytically to terminate their elongation.</text>
</comment>
<dbReference type="InterPro" id="IPR012337">
    <property type="entry name" value="RNaseH-like_sf"/>
</dbReference>
<dbReference type="RefSeq" id="WP_129604178.1">
    <property type="nucleotide sequence ID" value="NZ_PRLL01000003.1"/>
</dbReference>
<evidence type="ECO:0000313" key="14">
    <source>
        <dbReference type="EMBL" id="RYC73816.1"/>
    </source>
</evidence>
<evidence type="ECO:0000256" key="7">
    <source>
        <dbReference type="ARBA" id="ARBA00022989"/>
    </source>
</evidence>
<dbReference type="Pfam" id="PF03652">
    <property type="entry name" value="RuvX"/>
    <property type="match status" value="1"/>
</dbReference>
<comment type="similarity">
    <text evidence="11">Belongs to the YqgF HJR family.</text>
</comment>
<dbReference type="EC" id="3.1.-.-" evidence="11"/>
<evidence type="ECO:0000256" key="4">
    <source>
        <dbReference type="ARBA" id="ARBA00022692"/>
    </source>
</evidence>
<dbReference type="InterPro" id="IPR037027">
    <property type="entry name" value="YqgF/RNaseH-like_dom_sf"/>
</dbReference>
<feature type="transmembrane region" description="Helical" evidence="12">
    <location>
        <begin position="180"/>
        <end position="202"/>
    </location>
</feature>
<dbReference type="Gene3D" id="3.30.420.140">
    <property type="entry name" value="YqgF/RNase H-like domain"/>
    <property type="match status" value="1"/>
</dbReference>
<evidence type="ECO:0000256" key="3">
    <source>
        <dbReference type="ARBA" id="ARBA00022517"/>
    </source>
</evidence>
<feature type="site" description="Important for catalytic activity" evidence="12">
    <location>
        <position position="431"/>
    </location>
</feature>
<keyword evidence="3 11" id="KW-0690">Ribosome biogenesis</keyword>
<dbReference type="Proteomes" id="UP001191004">
    <property type="component" value="Unassembled WGS sequence"/>
</dbReference>
<dbReference type="SMART" id="SM00732">
    <property type="entry name" value="YqgFc"/>
    <property type="match status" value="1"/>
</dbReference>
<comment type="similarity">
    <text evidence="12">Belongs to the transglycosylase MltG family.</text>
</comment>
<evidence type="ECO:0000256" key="8">
    <source>
        <dbReference type="ARBA" id="ARBA00023136"/>
    </source>
</evidence>
<dbReference type="SUPFAM" id="SSF53098">
    <property type="entry name" value="Ribonuclease H-like"/>
    <property type="match status" value="1"/>
</dbReference>
<comment type="catalytic activity">
    <reaction evidence="12">
        <text>a peptidoglycan chain = a peptidoglycan chain with N-acetyl-1,6-anhydromuramyl-[peptide] at the reducing end + a peptidoglycan chain with N-acetylglucosamine at the non-reducing end.</text>
        <dbReference type="EC" id="4.2.2.29"/>
    </reaction>
</comment>
<reference evidence="14 15" key="2">
    <citation type="journal article" date="2020" name="Cell Rep.">
        <title>Acquisition and Adaptation of Ultra-small Parasitic Reduced Genome Bacteria to Mammalian Hosts.</title>
        <authorList>
            <person name="McLean J.S."/>
            <person name="Bor B."/>
            <person name="Kerns K.A."/>
            <person name="Liu Q."/>
            <person name="To T.T."/>
            <person name="Solden L."/>
            <person name="Hendrickson E.L."/>
            <person name="Wrighton K."/>
            <person name="Shi W."/>
            <person name="He X."/>
        </authorList>
    </citation>
    <scope>NUCLEOTIDE SEQUENCE [LARGE SCALE GENOMIC DNA]</scope>
    <source>
        <strain evidence="14 15">TM7_KMM_G3_1_HOT_351</strain>
    </source>
</reference>
<keyword evidence="6 11" id="KW-0378">Hydrolase</keyword>
<evidence type="ECO:0000256" key="10">
    <source>
        <dbReference type="ARBA" id="ARBA00023316"/>
    </source>
</evidence>
<keyword evidence="1 12" id="KW-1003">Cell membrane</keyword>
<keyword evidence="4 12" id="KW-0812">Transmembrane</keyword>
<sequence length="559" mass="62799">MKIIGLDVGTVRIGVARVDTTTKIAIPDGYINVNGQEISEIQRKLSFHNSNVLVIGMPRSNDGNQTAQSDFVKSFTERIAATIPGLKIYFQDESLTSVEAENRLKSRKNNYQKGEIDAESAAIILQDFVERLQSALNNQQTLAPVEFTPAGVIEGEQTNLKSQEQDEKMPKKKNSFIKKVVISLFIIFVLGGIGIGGAYHWYQQQLLPVKNLNCLYNSPAEAAVGTEEEKEADCRYQTFEIKTNETINEISARLKTQNLIRSSEIFKFYLKLNQKSSKIKSGIYHLRTNMSMPQIADLLEQGAVSNNVFNLTVLPGETITDIRQKLIKLGYQDTQIDAALAKQYDSPILKGLYSSEGRLENQLQPQNVALEGYLYGETYQFYQGETVEHIFKTMIDQLNNIANLNKLEEKFKKRGLTLREGIILASIIQKEAHTEDMPGVSMVFQNRLRRGWSLGSDVTATYAADLVNPNRNKNDPNNNLVVLETDSLYNTRKHTGLPPGPICSPSISALLAVAEPDENMKSMYYFLTGDDGKMYYSVTDTEHEQKKRDFCQKLCNVGL</sequence>
<feature type="domain" description="YqgF/RNase H-like" evidence="13">
    <location>
        <begin position="1"/>
        <end position="100"/>
    </location>
</feature>
<dbReference type="EMBL" id="PRLL01000003">
    <property type="protein sequence ID" value="RYC73816.1"/>
    <property type="molecule type" value="Genomic_DNA"/>
</dbReference>